<proteinExistence type="predicted"/>
<dbReference type="GO" id="GO:0045892">
    <property type="term" value="P:negative regulation of DNA-templated transcription"/>
    <property type="evidence" value="ECO:0007669"/>
    <property type="project" value="TreeGrafter"/>
</dbReference>
<dbReference type="SMART" id="SM00346">
    <property type="entry name" value="HTH_ICLR"/>
    <property type="match status" value="1"/>
</dbReference>
<dbReference type="Pfam" id="PF01614">
    <property type="entry name" value="IclR_C"/>
    <property type="match status" value="1"/>
</dbReference>
<dbReference type="InterPro" id="IPR005471">
    <property type="entry name" value="Tscrpt_reg_IclR_N"/>
</dbReference>
<evidence type="ECO:0000259" key="6">
    <source>
        <dbReference type="PROSITE" id="PS51078"/>
    </source>
</evidence>
<evidence type="ECO:0000256" key="2">
    <source>
        <dbReference type="ARBA" id="ARBA00023125"/>
    </source>
</evidence>
<evidence type="ECO:0000313" key="8">
    <source>
        <dbReference type="Proteomes" id="UP000198844"/>
    </source>
</evidence>
<dbReference type="SUPFAM" id="SSF55781">
    <property type="entry name" value="GAF domain-like"/>
    <property type="match status" value="1"/>
</dbReference>
<dbReference type="InterPro" id="IPR036390">
    <property type="entry name" value="WH_DNA-bd_sf"/>
</dbReference>
<evidence type="ECO:0000259" key="5">
    <source>
        <dbReference type="PROSITE" id="PS51077"/>
    </source>
</evidence>
<dbReference type="PANTHER" id="PTHR30136:SF24">
    <property type="entry name" value="HTH-TYPE TRANSCRIPTIONAL REPRESSOR ALLR"/>
    <property type="match status" value="1"/>
</dbReference>
<dbReference type="InterPro" id="IPR050707">
    <property type="entry name" value="HTH_MetabolicPath_Reg"/>
</dbReference>
<dbReference type="Gene3D" id="1.10.10.10">
    <property type="entry name" value="Winged helix-like DNA-binding domain superfamily/Winged helix DNA-binding domain"/>
    <property type="match status" value="1"/>
</dbReference>
<evidence type="ECO:0000313" key="7">
    <source>
        <dbReference type="EMBL" id="SFU08307.1"/>
    </source>
</evidence>
<dbReference type="InterPro" id="IPR014757">
    <property type="entry name" value="Tscrpt_reg_IclR_C"/>
</dbReference>
<dbReference type="PROSITE" id="PS51078">
    <property type="entry name" value="ICLR_ED"/>
    <property type="match status" value="1"/>
</dbReference>
<accession>A0A1I7D9H9</accession>
<dbReference type="PANTHER" id="PTHR30136">
    <property type="entry name" value="HELIX-TURN-HELIX TRANSCRIPTIONAL REGULATOR, ICLR FAMILY"/>
    <property type="match status" value="1"/>
</dbReference>
<keyword evidence="1" id="KW-0805">Transcription regulation</keyword>
<dbReference type="OrthoDB" id="6057486at2"/>
<keyword evidence="2" id="KW-0238">DNA-binding</keyword>
<gene>
    <name evidence="7" type="ORF">SAMN05192563_100957</name>
</gene>
<organism evidence="7 8">
    <name type="scientific">Paraburkholderia aspalathi</name>
    <dbReference type="NCBI Taxonomy" id="1324617"/>
    <lineage>
        <taxon>Bacteria</taxon>
        <taxon>Pseudomonadati</taxon>
        <taxon>Pseudomonadota</taxon>
        <taxon>Betaproteobacteria</taxon>
        <taxon>Burkholderiales</taxon>
        <taxon>Burkholderiaceae</taxon>
        <taxon>Paraburkholderia</taxon>
    </lineage>
</organism>
<dbReference type="RefSeq" id="WP_093635200.1">
    <property type="nucleotide sequence ID" value="NZ_FPBH01000009.1"/>
</dbReference>
<dbReference type="AlphaFoldDB" id="A0A1I7D9H9"/>
<feature type="domain" description="IclR-ED" evidence="6">
    <location>
        <begin position="102"/>
        <end position="282"/>
    </location>
</feature>
<dbReference type="Gene3D" id="3.30.450.40">
    <property type="match status" value="1"/>
</dbReference>
<dbReference type="InterPro" id="IPR029016">
    <property type="entry name" value="GAF-like_dom_sf"/>
</dbReference>
<protein>
    <submittedName>
        <fullName evidence="7">Transcriptional regulator, IclR family</fullName>
    </submittedName>
</protein>
<reference evidence="7 8" key="1">
    <citation type="submission" date="2016-10" db="EMBL/GenBank/DDBJ databases">
        <authorList>
            <person name="de Groot N.N."/>
        </authorList>
    </citation>
    <scope>NUCLEOTIDE SEQUENCE [LARGE SCALE GENOMIC DNA]</scope>
    <source>
        <strain evidence="7 8">LMG 27731</strain>
    </source>
</reference>
<dbReference type="EMBL" id="FPBH01000009">
    <property type="protein sequence ID" value="SFU08307.1"/>
    <property type="molecule type" value="Genomic_DNA"/>
</dbReference>
<evidence type="ECO:0000256" key="4">
    <source>
        <dbReference type="SAM" id="MobiDB-lite"/>
    </source>
</evidence>
<dbReference type="SUPFAM" id="SSF46785">
    <property type="entry name" value="Winged helix' DNA-binding domain"/>
    <property type="match status" value="1"/>
</dbReference>
<evidence type="ECO:0000256" key="1">
    <source>
        <dbReference type="ARBA" id="ARBA00023015"/>
    </source>
</evidence>
<keyword evidence="3" id="KW-0804">Transcription</keyword>
<dbReference type="GO" id="GO:0003677">
    <property type="term" value="F:DNA binding"/>
    <property type="evidence" value="ECO:0007669"/>
    <property type="project" value="UniProtKB-KW"/>
</dbReference>
<feature type="region of interest" description="Disordered" evidence="4">
    <location>
        <begin position="1"/>
        <end position="34"/>
    </location>
</feature>
<dbReference type="Proteomes" id="UP000198844">
    <property type="component" value="Unassembled WGS sequence"/>
</dbReference>
<dbReference type="Pfam" id="PF09339">
    <property type="entry name" value="HTH_IclR"/>
    <property type="match status" value="1"/>
</dbReference>
<dbReference type="PROSITE" id="PS51077">
    <property type="entry name" value="HTH_ICLR"/>
    <property type="match status" value="1"/>
</dbReference>
<dbReference type="GO" id="GO:0003700">
    <property type="term" value="F:DNA-binding transcription factor activity"/>
    <property type="evidence" value="ECO:0007669"/>
    <property type="project" value="TreeGrafter"/>
</dbReference>
<name>A0A1I7D9H9_9BURK</name>
<evidence type="ECO:0000256" key="3">
    <source>
        <dbReference type="ARBA" id="ARBA00023163"/>
    </source>
</evidence>
<sequence>MTTKKNTAVSESVGTRASVTRRSADQTPKSRAATSAVTVKPVANAIRILRYLTQTGAPERAADIARHLSINPSTCFNILRTLVAEDVVDFNALSKTYSAGLGLARLVEQLVTQGQRLQLATPLMQDLAAEFGVTVTLWRRLGADRIVLVSSESSPTDLHIDMPAGQRLPILMGASGRLFAARLGLTDEQLRDEFEQLRWARPISLETYVREVNRARRRGWASDDGYFATGVMAIAAAVCDKSDNIAFTVSTVMIRGDRGDAQVEALGEAVRDLAHRLESVLF</sequence>
<dbReference type="InterPro" id="IPR036388">
    <property type="entry name" value="WH-like_DNA-bd_sf"/>
</dbReference>
<feature type="domain" description="HTH iclR-type" evidence="5">
    <location>
        <begin position="39"/>
        <end position="101"/>
    </location>
</feature>